<organism evidence="2 3">
    <name type="scientific">Lutibacter maritimus</name>
    <dbReference type="NCBI Taxonomy" id="593133"/>
    <lineage>
        <taxon>Bacteria</taxon>
        <taxon>Pseudomonadati</taxon>
        <taxon>Bacteroidota</taxon>
        <taxon>Flavobacteriia</taxon>
        <taxon>Flavobacteriales</taxon>
        <taxon>Flavobacteriaceae</taxon>
        <taxon>Lutibacter</taxon>
    </lineage>
</organism>
<dbReference type="RefSeq" id="WP_090223865.1">
    <property type="nucleotide sequence ID" value="NZ_FOZP01000002.1"/>
</dbReference>
<reference evidence="3" key="1">
    <citation type="submission" date="2016-10" db="EMBL/GenBank/DDBJ databases">
        <authorList>
            <person name="Varghese N."/>
            <person name="Submissions S."/>
        </authorList>
    </citation>
    <scope>NUCLEOTIDE SEQUENCE [LARGE SCALE GENOMIC DNA]</scope>
    <source>
        <strain evidence="3">DSM 24450</strain>
    </source>
</reference>
<name>A0A1I6PQV2_9FLAO</name>
<dbReference type="InterPro" id="IPR036105">
    <property type="entry name" value="DiNase_FeMo-co_biosyn_sf"/>
</dbReference>
<accession>A0A1I6PQV2</accession>
<evidence type="ECO:0000259" key="1">
    <source>
        <dbReference type="Pfam" id="PF02579"/>
    </source>
</evidence>
<dbReference type="Gene3D" id="3.30.420.130">
    <property type="entry name" value="Dinitrogenase iron-molybdenum cofactor biosynthesis domain"/>
    <property type="match status" value="1"/>
</dbReference>
<dbReference type="Proteomes" id="UP000199312">
    <property type="component" value="Unassembled WGS sequence"/>
</dbReference>
<keyword evidence="3" id="KW-1185">Reference proteome</keyword>
<dbReference type="SUPFAM" id="SSF53146">
    <property type="entry name" value="Nitrogenase accessory factor-like"/>
    <property type="match status" value="1"/>
</dbReference>
<protein>
    <submittedName>
        <fullName evidence="2">Predicted Fe-Mo cluster-binding protein, NifX family</fullName>
    </submittedName>
</protein>
<feature type="domain" description="Dinitrogenase iron-molybdenum cofactor biosynthesis" evidence="1">
    <location>
        <begin position="11"/>
        <end position="100"/>
    </location>
</feature>
<sequence>MKKIAIPVDINSQLEDHFGHCDHYEIYSIFNNKIVSVETLIAEQGCGCKSNIASVLAEHGVTTMLAGGIGTGAINVLNKCNIEVVRGCSGNTMEIVNNYLDGKVIDSGESCMHHEHEHSHGHQCSH</sequence>
<dbReference type="OrthoDB" id="280278at2"/>
<dbReference type="EMBL" id="FOZP01000002">
    <property type="protein sequence ID" value="SFS42571.1"/>
    <property type="molecule type" value="Genomic_DNA"/>
</dbReference>
<evidence type="ECO:0000313" key="2">
    <source>
        <dbReference type="EMBL" id="SFS42571.1"/>
    </source>
</evidence>
<dbReference type="AlphaFoldDB" id="A0A1I6PQV2"/>
<evidence type="ECO:0000313" key="3">
    <source>
        <dbReference type="Proteomes" id="UP000199312"/>
    </source>
</evidence>
<gene>
    <name evidence="2" type="ORF">SAMN04488006_1278</name>
</gene>
<proteinExistence type="predicted"/>
<dbReference type="STRING" id="593133.SAMN04488006_1278"/>
<dbReference type="InterPro" id="IPR003731">
    <property type="entry name" value="Di-Nase_FeMo-co_biosynth"/>
</dbReference>
<dbReference type="PANTHER" id="PTHR42983:SF1">
    <property type="entry name" value="IRON-MOLYBDENUM PROTEIN"/>
    <property type="match status" value="1"/>
</dbReference>
<dbReference type="Pfam" id="PF02579">
    <property type="entry name" value="Nitro_FeMo-Co"/>
    <property type="match status" value="1"/>
</dbReference>
<dbReference type="PANTHER" id="PTHR42983">
    <property type="entry name" value="DINITROGENASE IRON-MOLYBDENUM COFACTOR PROTEIN-RELATED"/>
    <property type="match status" value="1"/>
</dbReference>